<dbReference type="Proteomes" id="UP000680865">
    <property type="component" value="Unassembled WGS sequence"/>
</dbReference>
<keyword evidence="3" id="KW-1185">Reference proteome</keyword>
<dbReference type="EMBL" id="BOQP01000006">
    <property type="protein sequence ID" value="GIM69183.1"/>
    <property type="molecule type" value="Genomic_DNA"/>
</dbReference>
<reference evidence="2" key="1">
    <citation type="submission" date="2021-03" db="EMBL/GenBank/DDBJ databases">
        <title>Whole genome shotgun sequence of Actinoplanes consettensis NBRC 14913.</title>
        <authorList>
            <person name="Komaki H."/>
            <person name="Tamura T."/>
        </authorList>
    </citation>
    <scope>NUCLEOTIDE SEQUENCE</scope>
    <source>
        <strain evidence="2">NBRC 14913</strain>
    </source>
</reference>
<evidence type="ECO:0000256" key="1">
    <source>
        <dbReference type="SAM" id="MobiDB-lite"/>
    </source>
</evidence>
<organism evidence="2 3">
    <name type="scientific">Winogradskya consettensis</name>
    <dbReference type="NCBI Taxonomy" id="113560"/>
    <lineage>
        <taxon>Bacteria</taxon>
        <taxon>Bacillati</taxon>
        <taxon>Actinomycetota</taxon>
        <taxon>Actinomycetes</taxon>
        <taxon>Micromonosporales</taxon>
        <taxon>Micromonosporaceae</taxon>
        <taxon>Winogradskya</taxon>
    </lineage>
</organism>
<feature type="region of interest" description="Disordered" evidence="1">
    <location>
        <begin position="89"/>
        <end position="112"/>
    </location>
</feature>
<protein>
    <submittedName>
        <fullName evidence="2">Uncharacterized protein</fullName>
    </submittedName>
</protein>
<dbReference type="RefSeq" id="WP_203839873.1">
    <property type="nucleotide sequence ID" value="NZ_BAAATW010000001.1"/>
</dbReference>
<evidence type="ECO:0000313" key="3">
    <source>
        <dbReference type="Proteomes" id="UP000680865"/>
    </source>
</evidence>
<feature type="compositionally biased region" description="Basic residues" evidence="1">
    <location>
        <begin position="103"/>
        <end position="112"/>
    </location>
</feature>
<accession>A0A919VTR6</accession>
<sequence length="112" mass="11920">MTSLPDAERDASEVVRLLIGLATAMERRGADLDDEREILAALARDGGAAAARVLEYLRVLQGAGDGEAAAVPAHLGPWRDWVPPRGNLFGGASAASRMDGLPRPRHRRDPGE</sequence>
<proteinExistence type="predicted"/>
<evidence type="ECO:0000313" key="2">
    <source>
        <dbReference type="EMBL" id="GIM69183.1"/>
    </source>
</evidence>
<comment type="caution">
    <text evidence="2">The sequence shown here is derived from an EMBL/GenBank/DDBJ whole genome shotgun (WGS) entry which is preliminary data.</text>
</comment>
<name>A0A919VTR6_9ACTN</name>
<gene>
    <name evidence="2" type="ORF">Aco04nite_14100</name>
</gene>
<dbReference type="AlphaFoldDB" id="A0A919VTR6"/>